<gene>
    <name evidence="3" type="ORF">BCR43DRAFT_493461</name>
</gene>
<proteinExistence type="predicted"/>
<reference evidence="3 4" key="1">
    <citation type="submission" date="2016-07" db="EMBL/GenBank/DDBJ databases">
        <title>Pervasive Adenine N6-methylation of Active Genes in Fungi.</title>
        <authorList>
            <consortium name="DOE Joint Genome Institute"/>
            <person name="Mondo S.J."/>
            <person name="Dannebaum R.O."/>
            <person name="Kuo R.C."/>
            <person name="Labutti K."/>
            <person name="Haridas S."/>
            <person name="Kuo A."/>
            <person name="Salamov A."/>
            <person name="Ahrendt S.R."/>
            <person name="Lipzen A."/>
            <person name="Sullivan W."/>
            <person name="Andreopoulos W.B."/>
            <person name="Clum A."/>
            <person name="Lindquist E."/>
            <person name="Daum C."/>
            <person name="Ramamoorthy G.K."/>
            <person name="Gryganskyi A."/>
            <person name="Culley D."/>
            <person name="Magnuson J.K."/>
            <person name="James T.Y."/>
            <person name="O'Malley M.A."/>
            <person name="Stajich J.E."/>
            <person name="Spatafora J.W."/>
            <person name="Visel A."/>
            <person name="Grigoriev I.V."/>
        </authorList>
    </citation>
    <scope>NUCLEOTIDE SEQUENCE [LARGE SCALE GENOMIC DNA]</scope>
    <source>
        <strain evidence="3 4">NRRL 2496</strain>
    </source>
</reference>
<protein>
    <submittedName>
        <fullName evidence="3">Uncharacterized protein</fullName>
    </submittedName>
</protein>
<dbReference type="Proteomes" id="UP000242180">
    <property type="component" value="Unassembled WGS sequence"/>
</dbReference>
<dbReference type="EMBL" id="MCGN01000006">
    <property type="protein sequence ID" value="ORY95706.1"/>
    <property type="molecule type" value="Genomic_DNA"/>
</dbReference>
<accession>A0A1X2HAK3</accession>
<evidence type="ECO:0000313" key="4">
    <source>
        <dbReference type="Proteomes" id="UP000242180"/>
    </source>
</evidence>
<feature type="region of interest" description="Disordered" evidence="2">
    <location>
        <begin position="1"/>
        <end position="74"/>
    </location>
</feature>
<dbReference type="OrthoDB" id="2439595at2759"/>
<feature type="coiled-coil region" evidence="1">
    <location>
        <begin position="93"/>
        <end position="120"/>
    </location>
</feature>
<keyword evidence="4" id="KW-1185">Reference proteome</keyword>
<feature type="compositionally biased region" description="Low complexity" evidence="2">
    <location>
        <begin position="52"/>
        <end position="66"/>
    </location>
</feature>
<name>A0A1X2HAK3_SYNRA</name>
<organism evidence="3 4">
    <name type="scientific">Syncephalastrum racemosum</name>
    <name type="common">Filamentous fungus</name>
    <dbReference type="NCBI Taxonomy" id="13706"/>
    <lineage>
        <taxon>Eukaryota</taxon>
        <taxon>Fungi</taxon>
        <taxon>Fungi incertae sedis</taxon>
        <taxon>Mucoromycota</taxon>
        <taxon>Mucoromycotina</taxon>
        <taxon>Mucoromycetes</taxon>
        <taxon>Mucorales</taxon>
        <taxon>Syncephalastraceae</taxon>
        <taxon>Syncephalastrum</taxon>
    </lineage>
</organism>
<comment type="caution">
    <text evidence="3">The sequence shown here is derived from an EMBL/GenBank/DDBJ whole genome shotgun (WGS) entry which is preliminary data.</text>
</comment>
<dbReference type="OMA" id="ANQAIMA"/>
<dbReference type="AlphaFoldDB" id="A0A1X2HAK3"/>
<sequence>MPQRSASHGVEESSLKRYPNHHERKSSTSLTDDYQAYLSLEAPAPPIHRDASSSTRSSSAGDSSSSVNKTVLPKSAVRKNQVSMLLNELDQIKLQSTQQASDLEHRHQELERAFLAKEKEYNKISTNFHQLVKTIRATDDDFSTIRVKLAMLQSKTAALPLSLKKYDASTSRDVFSKRWPALKADMTRLYDQRGAGATCILVEKLLFEVFIDRIFNMPVYIGLPTNAAYETIRQYMDPHDTDWSLRLRQQLCKLAAKSMQTNDQANQAIMAAKEALVKDLESLLGDIYTNECKDVLAGKVQKLVDIAADVSLAMHSQDTSVEPSKINEALLSDPDMMQSVDAFAADSSGQIRIVVSPPFIADEPSEKLVLLRGKGIVC</sequence>
<evidence type="ECO:0000313" key="3">
    <source>
        <dbReference type="EMBL" id="ORY95706.1"/>
    </source>
</evidence>
<keyword evidence="1" id="KW-0175">Coiled coil</keyword>
<dbReference type="InParanoid" id="A0A1X2HAK3"/>
<evidence type="ECO:0000256" key="2">
    <source>
        <dbReference type="SAM" id="MobiDB-lite"/>
    </source>
</evidence>
<evidence type="ECO:0000256" key="1">
    <source>
        <dbReference type="SAM" id="Coils"/>
    </source>
</evidence>